<accession>A0ABR9XBX0</accession>
<evidence type="ECO:0000313" key="3">
    <source>
        <dbReference type="Proteomes" id="UP000607796"/>
    </source>
</evidence>
<gene>
    <name evidence="2" type="ORF">IQ782_29110</name>
</gene>
<sequence length="66" mass="7050">YAAAAGADLLVILTEWNEFRALDLKRLAGEMATARLADLRNIYATEDAKAAGFTAYESIGRAGFPG</sequence>
<dbReference type="Gene3D" id="3.40.50.720">
    <property type="entry name" value="NAD(P)-binding Rossmann-like Domain"/>
    <property type="match status" value="1"/>
</dbReference>
<proteinExistence type="predicted"/>
<name>A0ABR9XBX0_9RHOB</name>
<dbReference type="EMBL" id="JADFFK010000058">
    <property type="protein sequence ID" value="MBE9640907.1"/>
    <property type="molecule type" value="Genomic_DNA"/>
</dbReference>
<dbReference type="InterPro" id="IPR036220">
    <property type="entry name" value="UDP-Glc/GDP-Man_DH_C_sf"/>
</dbReference>
<dbReference type="Proteomes" id="UP000607796">
    <property type="component" value="Unassembled WGS sequence"/>
</dbReference>
<organism evidence="2 3">
    <name type="scientific">Salipiger mangrovisoli</name>
    <dbReference type="NCBI Taxonomy" id="2865933"/>
    <lineage>
        <taxon>Bacteria</taxon>
        <taxon>Pseudomonadati</taxon>
        <taxon>Pseudomonadota</taxon>
        <taxon>Alphaproteobacteria</taxon>
        <taxon>Rhodobacterales</taxon>
        <taxon>Roseobacteraceae</taxon>
        <taxon>Salipiger</taxon>
    </lineage>
</organism>
<feature type="non-terminal residue" evidence="2">
    <location>
        <position position="1"/>
    </location>
</feature>
<keyword evidence="3" id="KW-1185">Reference proteome</keyword>
<dbReference type="RefSeq" id="WP_240989663.1">
    <property type="nucleotide sequence ID" value="NZ_JADFFK010000058.1"/>
</dbReference>
<evidence type="ECO:0000313" key="2">
    <source>
        <dbReference type="EMBL" id="MBE9640907.1"/>
    </source>
</evidence>
<protein>
    <submittedName>
        <fullName evidence="2">UDP-glucose 6-dehydrogenase</fullName>
    </submittedName>
</protein>
<dbReference type="InterPro" id="IPR014027">
    <property type="entry name" value="UDP-Glc/GDP-Man_DH_C"/>
</dbReference>
<evidence type="ECO:0000259" key="1">
    <source>
        <dbReference type="Pfam" id="PF03720"/>
    </source>
</evidence>
<reference evidence="2 3" key="1">
    <citation type="journal article" date="2021" name="Int. J. Syst. Evol. Microbiol.">
        <title>Salipiger mangrovisoli sp. nov., isolated from mangrove soil and the proposal for the reclassification of Paraphaeobacter pallidus as Salipiger pallidus comb. nov.</title>
        <authorList>
            <person name="Du J."/>
            <person name="Liu Y."/>
            <person name="Pei T."/>
            <person name="Deng M.R."/>
            <person name="Zhu H."/>
        </authorList>
    </citation>
    <scope>NUCLEOTIDE SEQUENCE [LARGE SCALE GENOMIC DNA]</scope>
    <source>
        <strain evidence="2 3">6D45A</strain>
    </source>
</reference>
<feature type="domain" description="UDP-glucose/GDP-mannose dehydrogenase C-terminal" evidence="1">
    <location>
        <begin position="2"/>
        <end position="44"/>
    </location>
</feature>
<dbReference type="Pfam" id="PF03720">
    <property type="entry name" value="UDPG_MGDP_dh_C"/>
    <property type="match status" value="1"/>
</dbReference>
<comment type="caution">
    <text evidence="2">The sequence shown here is derived from an EMBL/GenBank/DDBJ whole genome shotgun (WGS) entry which is preliminary data.</text>
</comment>
<dbReference type="SUPFAM" id="SSF52413">
    <property type="entry name" value="UDP-glucose/GDP-mannose dehydrogenase C-terminal domain"/>
    <property type="match status" value="1"/>
</dbReference>